<dbReference type="GO" id="GO:0016757">
    <property type="term" value="F:glycosyltransferase activity"/>
    <property type="evidence" value="ECO:0007669"/>
    <property type="project" value="UniProtKB-ARBA"/>
</dbReference>
<evidence type="ECO:0000259" key="1">
    <source>
        <dbReference type="Pfam" id="PF13439"/>
    </source>
</evidence>
<dbReference type="Proteomes" id="UP000289437">
    <property type="component" value="Unassembled WGS sequence"/>
</dbReference>
<keyword evidence="3" id="KW-1185">Reference proteome</keyword>
<dbReference type="AlphaFoldDB" id="A0A4Q0SVY9"/>
<evidence type="ECO:0000313" key="2">
    <source>
        <dbReference type="EMBL" id="RXH54582.1"/>
    </source>
</evidence>
<dbReference type="EMBL" id="RDSM01000003">
    <property type="protein sequence ID" value="RXH54582.1"/>
    <property type="molecule type" value="Genomic_DNA"/>
</dbReference>
<sequence>MRVLLITYSFPPAAGVGVLRALSLAKYLPANGIQVDVLTARNAAAVGHDPKLLTQLDPDIYIHRTWALDLPFALRKAIKKAVNRRSANTKAAAPSLPKKIAKPNPIKALIGNLLLPDPQIGWLPFAFPAARRIIRSRKIDLVLITVPPFSSATLVTRLRHSFPDLPIVLDFRDEWLTTTIDLVSFNNNARARAVAHKAESEAIRDASAIVCVTHAAVAEVKKRYPSEPSCKFHCIPNGYDTPPPTAKAPTIPQHSTVLTYIGTVYNSTDPTPVVEAILALPPDQRERLKLRFIGYIETPAFRETLLRLGPQVELLGFMPQAEALRHIQTTTYLLLITHDPINVAAKLFDYLGSARPILAAVHPTGDVRRILDDTGAGWSAPVNDPCALGTLFTEAIARTQNLAKAYHPDLAKIAAYHRAPLAGQYATLLRSLRKLGA</sequence>
<reference evidence="2 3" key="1">
    <citation type="submission" date="2018-11" db="EMBL/GenBank/DDBJ databases">
        <authorList>
            <person name="Mardanov A.V."/>
            <person name="Ravin N.V."/>
            <person name="Dedysh S.N."/>
        </authorList>
    </citation>
    <scope>NUCLEOTIDE SEQUENCE [LARGE SCALE GENOMIC DNA]</scope>
    <source>
        <strain evidence="2 3">AF10</strain>
    </source>
</reference>
<dbReference type="RefSeq" id="WP_128914347.1">
    <property type="nucleotide sequence ID" value="NZ_RDSM01000003.1"/>
</dbReference>
<dbReference type="OrthoDB" id="9794575at2"/>
<accession>A0A4Q0SVY9</accession>
<dbReference type="SUPFAM" id="SSF53756">
    <property type="entry name" value="UDP-Glycosyltransferase/glycogen phosphorylase"/>
    <property type="match status" value="1"/>
</dbReference>
<comment type="caution">
    <text evidence="2">The sequence shown here is derived from an EMBL/GenBank/DDBJ whole genome shotgun (WGS) entry which is preliminary data.</text>
</comment>
<keyword evidence="2" id="KW-0808">Transferase</keyword>
<name>A0A4Q0SVY9_9BACT</name>
<protein>
    <submittedName>
        <fullName evidence="2">TPR/glycosyl transferase domain protein</fullName>
    </submittedName>
</protein>
<dbReference type="Gene3D" id="3.40.50.2000">
    <property type="entry name" value="Glycogen Phosphorylase B"/>
    <property type="match status" value="2"/>
</dbReference>
<dbReference type="InterPro" id="IPR028098">
    <property type="entry name" value="Glyco_trans_4-like_N"/>
</dbReference>
<evidence type="ECO:0000313" key="3">
    <source>
        <dbReference type="Proteomes" id="UP000289437"/>
    </source>
</evidence>
<proteinExistence type="predicted"/>
<feature type="domain" description="Glycosyltransferase subfamily 4-like N-terminal" evidence="1">
    <location>
        <begin position="104"/>
        <end position="241"/>
    </location>
</feature>
<reference evidence="3" key="2">
    <citation type="submission" date="2019-02" db="EMBL/GenBank/DDBJ databases">
        <title>Granulicella sibirica sp. nov., a psychrotolerant acidobacterium isolated from an organic soil layer in forested tundra, West Siberia.</title>
        <authorList>
            <person name="Oshkin I.Y."/>
            <person name="Kulichevskaya I.S."/>
            <person name="Rijpstra W.I.C."/>
            <person name="Sinninghe Damste J.S."/>
            <person name="Rakitin A.L."/>
            <person name="Ravin N.V."/>
            <person name="Dedysh S.N."/>
        </authorList>
    </citation>
    <scope>NUCLEOTIDE SEQUENCE [LARGE SCALE GENOMIC DNA]</scope>
    <source>
        <strain evidence="3">AF10</strain>
    </source>
</reference>
<gene>
    <name evidence="2" type="ORF">GRAN_3686</name>
</gene>
<dbReference type="Pfam" id="PF13439">
    <property type="entry name" value="Glyco_transf_4"/>
    <property type="match status" value="1"/>
</dbReference>
<organism evidence="2 3">
    <name type="scientific">Granulicella sibirica</name>
    <dbReference type="NCBI Taxonomy" id="2479048"/>
    <lineage>
        <taxon>Bacteria</taxon>
        <taxon>Pseudomonadati</taxon>
        <taxon>Acidobacteriota</taxon>
        <taxon>Terriglobia</taxon>
        <taxon>Terriglobales</taxon>
        <taxon>Acidobacteriaceae</taxon>
        <taxon>Granulicella</taxon>
    </lineage>
</organism>